<dbReference type="PROSITE" id="PS51257">
    <property type="entry name" value="PROKAR_LIPOPROTEIN"/>
    <property type="match status" value="1"/>
</dbReference>
<name>A0A243W7A3_9BACT</name>
<dbReference type="OrthoDB" id="9778494at2"/>
<proteinExistence type="predicted"/>
<organism evidence="1 2">
    <name type="scientific">Hymenobacter crusticola</name>
    <dbReference type="NCBI Taxonomy" id="1770526"/>
    <lineage>
        <taxon>Bacteria</taxon>
        <taxon>Pseudomonadati</taxon>
        <taxon>Bacteroidota</taxon>
        <taxon>Cytophagia</taxon>
        <taxon>Cytophagales</taxon>
        <taxon>Hymenobacteraceae</taxon>
        <taxon>Hymenobacter</taxon>
    </lineage>
</organism>
<dbReference type="SUPFAM" id="SSF48452">
    <property type="entry name" value="TPR-like"/>
    <property type="match status" value="1"/>
</dbReference>
<dbReference type="InterPro" id="IPR011990">
    <property type="entry name" value="TPR-like_helical_dom_sf"/>
</dbReference>
<dbReference type="PANTHER" id="PTHR45588">
    <property type="entry name" value="TPR DOMAIN-CONTAINING PROTEIN"/>
    <property type="match status" value="1"/>
</dbReference>
<evidence type="ECO:0000313" key="1">
    <source>
        <dbReference type="EMBL" id="OUJ70855.1"/>
    </source>
</evidence>
<evidence type="ECO:0000313" key="2">
    <source>
        <dbReference type="Proteomes" id="UP000194873"/>
    </source>
</evidence>
<dbReference type="RefSeq" id="WP_143436650.1">
    <property type="nucleotide sequence ID" value="NZ_MTSE01000020.1"/>
</dbReference>
<dbReference type="EMBL" id="MTSE01000020">
    <property type="protein sequence ID" value="OUJ70855.1"/>
    <property type="molecule type" value="Genomic_DNA"/>
</dbReference>
<dbReference type="PANTHER" id="PTHR45588:SF1">
    <property type="entry name" value="WW DOMAIN-CONTAINING PROTEIN"/>
    <property type="match status" value="1"/>
</dbReference>
<comment type="caution">
    <text evidence="1">The sequence shown here is derived from an EMBL/GenBank/DDBJ whole genome shotgun (WGS) entry which is preliminary data.</text>
</comment>
<dbReference type="Gene3D" id="1.25.40.10">
    <property type="entry name" value="Tetratricopeptide repeat domain"/>
    <property type="match status" value="1"/>
</dbReference>
<dbReference type="AlphaFoldDB" id="A0A243W7A3"/>
<gene>
    <name evidence="1" type="ORF">BXP70_23265</name>
</gene>
<evidence type="ECO:0008006" key="3">
    <source>
        <dbReference type="Google" id="ProtNLM"/>
    </source>
</evidence>
<reference evidence="1 2" key="1">
    <citation type="submission" date="2017-01" db="EMBL/GenBank/DDBJ databases">
        <title>A new Hymenobacter.</title>
        <authorList>
            <person name="Liang Y."/>
            <person name="Feng F."/>
        </authorList>
    </citation>
    <scope>NUCLEOTIDE SEQUENCE [LARGE SCALE GENOMIC DNA]</scope>
    <source>
        <strain evidence="1">MIMBbqt21</strain>
    </source>
</reference>
<dbReference type="Proteomes" id="UP000194873">
    <property type="component" value="Unassembled WGS sequence"/>
</dbReference>
<protein>
    <recommendedName>
        <fullName evidence="3">Tetratricopeptide repeat protein</fullName>
    </recommendedName>
</protein>
<accession>A0A243W7A3</accession>
<keyword evidence="2" id="KW-1185">Reference proteome</keyword>
<sequence length="565" mass="62397">MKNTRILSRLVLCVFLLGVGGACRDKKTPPAARQEVETIGLIAGQRLMCGAPEQQFGTVRFPVACRAELQADFALGLKLLHSFEYEEAEKVFAAILRQQPDCAMAYWGVAMSSFHPLWTPPSEPELRKGAKALAAARALAQPSPREADYLATVAAFYQDWPTVDHHTRCRRFEDASAALAGKYPHDTEAATFYALALTAAADPADTTFAKQKKAGAILKALYPKNPDHPGIVHYIIHAYDAPPLAHLALLAARRYAAVAPSSAHALHMPSHIFTRLGLWDECITSNAASAASARCYAQQTGIVGHWDEELHSVDYLMYAYLQKGDNQRAERQRRYLATITEVHPVTFKVAYAFAAIPARYVLENKRWAEAAALQSHPANFAWETFPWQRAIIHFTRLLGAVHTDNPSAAQAELRELERLHARLLQQKDQYKANQVYIQLTAGQAWLQWQAGHPTEAVQRMTLAADLEDQTEKHPVTPSEVVPARELLGDMLLQLKRPAAALAAYEADLQKHPNRLNGLYGAGVAAAQAGRATIARQYYSQLLASARPSGAPRPELAVAQRFLARQ</sequence>